<dbReference type="Gene3D" id="3.90.1590.10">
    <property type="entry name" value="glutathione-dependent formaldehyde- activating enzyme (gfa)"/>
    <property type="match status" value="1"/>
</dbReference>
<dbReference type="PANTHER" id="PTHR33337">
    <property type="entry name" value="GFA DOMAIN-CONTAINING PROTEIN"/>
    <property type="match status" value="1"/>
</dbReference>
<feature type="domain" description="CENP-V/GFA" evidence="5">
    <location>
        <begin position="3"/>
        <end position="103"/>
    </location>
</feature>
<organism evidence="6 7">
    <name type="scientific">Parvularcula maris</name>
    <dbReference type="NCBI Taxonomy" id="2965077"/>
    <lineage>
        <taxon>Bacteria</taxon>
        <taxon>Pseudomonadati</taxon>
        <taxon>Pseudomonadota</taxon>
        <taxon>Alphaproteobacteria</taxon>
        <taxon>Parvularculales</taxon>
        <taxon>Parvularculaceae</taxon>
        <taxon>Parvularcula</taxon>
    </lineage>
</organism>
<proteinExistence type="inferred from homology"/>
<sequence>MGLRGQCLCGDVRFRIGGQVTAASTCSCSQCQRWAGSPWTTTTTPQDELVIENGAESIAWYPSSDDVERGFCVICGSSLFRREVGEEAEKVRVSAGTLGQVAG</sequence>
<keyword evidence="7" id="KW-1185">Reference proteome</keyword>
<dbReference type="EMBL" id="JANIBC010000022">
    <property type="protein sequence ID" value="MCQ8186580.1"/>
    <property type="molecule type" value="Genomic_DNA"/>
</dbReference>
<dbReference type="SUPFAM" id="SSF51316">
    <property type="entry name" value="Mss4-like"/>
    <property type="match status" value="1"/>
</dbReference>
<evidence type="ECO:0000256" key="4">
    <source>
        <dbReference type="ARBA" id="ARBA00023239"/>
    </source>
</evidence>
<dbReference type="GO" id="GO:0016846">
    <property type="term" value="F:carbon-sulfur lyase activity"/>
    <property type="evidence" value="ECO:0007669"/>
    <property type="project" value="InterPro"/>
</dbReference>
<dbReference type="InterPro" id="IPR011057">
    <property type="entry name" value="Mss4-like_sf"/>
</dbReference>
<evidence type="ECO:0000256" key="3">
    <source>
        <dbReference type="ARBA" id="ARBA00022833"/>
    </source>
</evidence>
<dbReference type="Pfam" id="PF04828">
    <property type="entry name" value="GFA"/>
    <property type="match status" value="1"/>
</dbReference>
<reference evidence="6" key="1">
    <citation type="submission" date="2022-07" db="EMBL/GenBank/DDBJ databases">
        <title>Parvularcula maris sp. nov., an algicidal bacterium isolated from seawater.</title>
        <authorList>
            <person name="Li F."/>
        </authorList>
    </citation>
    <scope>NUCLEOTIDE SEQUENCE</scope>
    <source>
        <strain evidence="6">BGMRC 0090</strain>
    </source>
</reference>
<keyword evidence="3" id="KW-0862">Zinc</keyword>
<name>A0A9X2LBC3_9PROT</name>
<evidence type="ECO:0000313" key="6">
    <source>
        <dbReference type="EMBL" id="MCQ8186580.1"/>
    </source>
</evidence>
<gene>
    <name evidence="6" type="ORF">NOG11_14450</name>
</gene>
<dbReference type="Proteomes" id="UP001142610">
    <property type="component" value="Unassembled WGS sequence"/>
</dbReference>
<dbReference type="RefSeq" id="WP_256620516.1">
    <property type="nucleotide sequence ID" value="NZ_JANIBC010000022.1"/>
</dbReference>
<accession>A0A9X2LBC3</accession>
<protein>
    <submittedName>
        <fullName evidence="6">GFA family protein</fullName>
    </submittedName>
</protein>
<keyword evidence="2" id="KW-0479">Metal-binding</keyword>
<evidence type="ECO:0000256" key="1">
    <source>
        <dbReference type="ARBA" id="ARBA00005495"/>
    </source>
</evidence>
<dbReference type="PROSITE" id="PS51257">
    <property type="entry name" value="PROKAR_LIPOPROTEIN"/>
    <property type="match status" value="1"/>
</dbReference>
<evidence type="ECO:0000256" key="2">
    <source>
        <dbReference type="ARBA" id="ARBA00022723"/>
    </source>
</evidence>
<comment type="similarity">
    <text evidence="1">Belongs to the Gfa family.</text>
</comment>
<evidence type="ECO:0000313" key="7">
    <source>
        <dbReference type="Proteomes" id="UP001142610"/>
    </source>
</evidence>
<dbReference type="GO" id="GO:0046872">
    <property type="term" value="F:metal ion binding"/>
    <property type="evidence" value="ECO:0007669"/>
    <property type="project" value="UniProtKB-KW"/>
</dbReference>
<dbReference type="InterPro" id="IPR006913">
    <property type="entry name" value="CENP-V/GFA"/>
</dbReference>
<keyword evidence="4" id="KW-0456">Lyase</keyword>
<evidence type="ECO:0000259" key="5">
    <source>
        <dbReference type="PROSITE" id="PS51891"/>
    </source>
</evidence>
<comment type="caution">
    <text evidence="6">The sequence shown here is derived from an EMBL/GenBank/DDBJ whole genome shotgun (WGS) entry which is preliminary data.</text>
</comment>
<dbReference type="PROSITE" id="PS51891">
    <property type="entry name" value="CENP_V_GFA"/>
    <property type="match status" value="1"/>
</dbReference>
<dbReference type="PANTHER" id="PTHR33337:SF40">
    <property type="entry name" value="CENP-V_GFA DOMAIN-CONTAINING PROTEIN-RELATED"/>
    <property type="match status" value="1"/>
</dbReference>
<dbReference type="AlphaFoldDB" id="A0A9X2LBC3"/>